<dbReference type="PANTHER" id="PTHR43471">
    <property type="entry name" value="ABC TRANSPORTER PERMEASE"/>
    <property type="match status" value="1"/>
</dbReference>
<feature type="transmembrane region" description="Helical" evidence="5">
    <location>
        <begin position="281"/>
        <end position="302"/>
    </location>
</feature>
<organism evidence="7 8">
    <name type="scientific">Candidatus Obscuribacter phosphatis</name>
    <dbReference type="NCBI Taxonomy" id="1906157"/>
    <lineage>
        <taxon>Bacteria</taxon>
        <taxon>Bacillati</taxon>
        <taxon>Candidatus Melainabacteria</taxon>
        <taxon>Candidatus Obscuribacterales</taxon>
        <taxon>Candidatus Obscuribacteraceae</taxon>
        <taxon>Candidatus Obscuribacter</taxon>
    </lineage>
</organism>
<evidence type="ECO:0000256" key="3">
    <source>
        <dbReference type="ARBA" id="ARBA00022989"/>
    </source>
</evidence>
<dbReference type="InterPro" id="IPR013525">
    <property type="entry name" value="ABC2_TM"/>
</dbReference>
<dbReference type="Proteomes" id="UP000664277">
    <property type="component" value="Unassembled WGS sequence"/>
</dbReference>
<feature type="domain" description="ABC-2 type transporter transmembrane" evidence="6">
    <location>
        <begin position="26"/>
        <end position="392"/>
    </location>
</feature>
<dbReference type="AlphaFoldDB" id="A0A8J7PJU1"/>
<dbReference type="PANTHER" id="PTHR43471:SF3">
    <property type="entry name" value="ABC TRANSPORTER PERMEASE PROTEIN NATB"/>
    <property type="match status" value="1"/>
</dbReference>
<dbReference type="GO" id="GO:0016020">
    <property type="term" value="C:membrane"/>
    <property type="evidence" value="ECO:0007669"/>
    <property type="project" value="UniProtKB-SubCell"/>
</dbReference>
<evidence type="ECO:0000313" key="8">
    <source>
        <dbReference type="Proteomes" id="UP000664277"/>
    </source>
</evidence>
<dbReference type="GO" id="GO:0140359">
    <property type="term" value="F:ABC-type transporter activity"/>
    <property type="evidence" value="ECO:0007669"/>
    <property type="project" value="InterPro"/>
</dbReference>
<comment type="caution">
    <text evidence="7">The sequence shown here is derived from an EMBL/GenBank/DDBJ whole genome shotgun (WGS) entry which is preliminary data.</text>
</comment>
<dbReference type="EMBL" id="JAFLCK010000002">
    <property type="protein sequence ID" value="MBN8659207.1"/>
    <property type="molecule type" value="Genomic_DNA"/>
</dbReference>
<sequence length="398" mass="44074">MKKFFRHLGLVARKELQHSFRDRDVFMYTVLIPCLVYPFLSFVGVEFTLLTQASSKEKPFKVACYGLSPGNLVYIKNAINNAQKSGKDKTELLESNEKSARAMLHKREVNLVVSEEAKDGVLDLYVGHSFDAFMQTERFKEILEVYHRQQIKDSLQQTGSINAYRSKMVNSHPLKQESYSLHFVMLLVSIMMMSVGVCYPSIVVTTEEFERKTIESTQLLPVSRSALILAKLASVALFGVFTGAVNFFSIIAVFALLIYTAGKLQTISASELNSLLTPVQIAEVAVGYLVMGLLLSSLMMLVTSFCRTVRSAQNWVAIPMLVVMLVPSLSLLPSVSMSGAHAQPYLALVPFLGLALTLRQFFTSAEVSAIQIVAIAASLVYTIVMASLAGFLMFRSKA</sequence>
<dbReference type="Pfam" id="PF12698">
    <property type="entry name" value="ABC2_membrane_3"/>
    <property type="match status" value="1"/>
</dbReference>
<feature type="transmembrane region" description="Helical" evidence="5">
    <location>
        <begin position="25"/>
        <end position="50"/>
    </location>
</feature>
<gene>
    <name evidence="7" type="ORF">J0M35_02510</name>
</gene>
<evidence type="ECO:0000256" key="4">
    <source>
        <dbReference type="ARBA" id="ARBA00023136"/>
    </source>
</evidence>
<keyword evidence="4 5" id="KW-0472">Membrane</keyword>
<evidence type="ECO:0000256" key="1">
    <source>
        <dbReference type="ARBA" id="ARBA00004141"/>
    </source>
</evidence>
<feature type="transmembrane region" description="Helical" evidence="5">
    <location>
        <begin position="368"/>
        <end position="394"/>
    </location>
</feature>
<feature type="transmembrane region" description="Helical" evidence="5">
    <location>
        <begin position="314"/>
        <end position="332"/>
    </location>
</feature>
<keyword evidence="2 5" id="KW-0812">Transmembrane</keyword>
<evidence type="ECO:0000256" key="5">
    <source>
        <dbReference type="SAM" id="Phobius"/>
    </source>
</evidence>
<evidence type="ECO:0000256" key="2">
    <source>
        <dbReference type="ARBA" id="ARBA00022692"/>
    </source>
</evidence>
<feature type="transmembrane region" description="Helical" evidence="5">
    <location>
        <begin position="235"/>
        <end position="260"/>
    </location>
</feature>
<accession>A0A8J7PJU1</accession>
<keyword evidence="3 5" id="KW-1133">Transmembrane helix</keyword>
<name>A0A8J7PJU1_9BACT</name>
<feature type="transmembrane region" description="Helical" evidence="5">
    <location>
        <begin position="181"/>
        <end position="202"/>
    </location>
</feature>
<comment type="subcellular location">
    <subcellularLocation>
        <location evidence="1">Membrane</location>
        <topology evidence="1">Multi-pass membrane protein</topology>
    </subcellularLocation>
</comment>
<proteinExistence type="predicted"/>
<protein>
    <submittedName>
        <fullName evidence="7">ABC transporter permease</fullName>
    </submittedName>
</protein>
<evidence type="ECO:0000313" key="7">
    <source>
        <dbReference type="EMBL" id="MBN8659207.1"/>
    </source>
</evidence>
<reference evidence="7" key="1">
    <citation type="submission" date="2021-02" db="EMBL/GenBank/DDBJ databases">
        <title>Genome-Resolved Metagenomics of a Microbial Community Performing Photosynthetic Biological Nutrient Removal.</title>
        <authorList>
            <person name="Mcdaniel E.A."/>
        </authorList>
    </citation>
    <scope>NUCLEOTIDE SEQUENCE</scope>
    <source>
        <strain evidence="7">UWPOB_OBS1</strain>
    </source>
</reference>
<evidence type="ECO:0000259" key="6">
    <source>
        <dbReference type="Pfam" id="PF12698"/>
    </source>
</evidence>